<evidence type="ECO:0000313" key="5">
    <source>
        <dbReference type="EMBL" id="MBI4250952.1"/>
    </source>
</evidence>
<organism evidence="5 6">
    <name type="scientific">Tectimicrobiota bacterium</name>
    <dbReference type="NCBI Taxonomy" id="2528274"/>
    <lineage>
        <taxon>Bacteria</taxon>
        <taxon>Pseudomonadati</taxon>
        <taxon>Nitrospinota/Tectimicrobiota group</taxon>
        <taxon>Candidatus Tectimicrobiota</taxon>
    </lineage>
</organism>
<dbReference type="SMART" id="SM00563">
    <property type="entry name" value="PlsC"/>
    <property type="match status" value="1"/>
</dbReference>
<dbReference type="PANTHER" id="PTHR10434:SF11">
    <property type="entry name" value="1-ACYL-SN-GLYCEROL-3-PHOSPHATE ACYLTRANSFERASE"/>
    <property type="match status" value="1"/>
</dbReference>
<dbReference type="Pfam" id="PF01553">
    <property type="entry name" value="Acyltransferase"/>
    <property type="match status" value="1"/>
</dbReference>
<dbReference type="InterPro" id="IPR002123">
    <property type="entry name" value="Plipid/glycerol_acylTrfase"/>
</dbReference>
<dbReference type="SUPFAM" id="SSF69593">
    <property type="entry name" value="Glycerol-3-phosphate (1)-acyltransferase"/>
    <property type="match status" value="1"/>
</dbReference>
<evidence type="ECO:0000256" key="2">
    <source>
        <dbReference type="ARBA" id="ARBA00022679"/>
    </source>
</evidence>
<comment type="caution">
    <text evidence="5">The sequence shown here is derived from an EMBL/GenBank/DDBJ whole genome shotgun (WGS) entry which is preliminary data.</text>
</comment>
<gene>
    <name evidence="5" type="ORF">HY618_00700</name>
</gene>
<reference evidence="5" key="1">
    <citation type="submission" date="2020-07" db="EMBL/GenBank/DDBJ databases">
        <title>Huge and variable diversity of episymbiotic CPR bacteria and DPANN archaea in groundwater ecosystems.</title>
        <authorList>
            <person name="He C.Y."/>
            <person name="Keren R."/>
            <person name="Whittaker M."/>
            <person name="Farag I.F."/>
            <person name="Doudna J."/>
            <person name="Cate J.H.D."/>
            <person name="Banfield J.F."/>
        </authorList>
    </citation>
    <scope>NUCLEOTIDE SEQUENCE</scope>
    <source>
        <strain evidence="5">NC_groundwater_1370_Ag_S-0.2um_69_93</strain>
    </source>
</reference>
<evidence type="ECO:0000313" key="6">
    <source>
        <dbReference type="Proteomes" id="UP000752292"/>
    </source>
</evidence>
<protein>
    <submittedName>
        <fullName evidence="5">1-acyl-sn-glycerol-3-phosphate acyltransferase</fullName>
    </submittedName>
</protein>
<evidence type="ECO:0000256" key="1">
    <source>
        <dbReference type="ARBA" id="ARBA00005189"/>
    </source>
</evidence>
<keyword evidence="2" id="KW-0808">Transferase</keyword>
<dbReference type="CDD" id="cd07989">
    <property type="entry name" value="LPLAT_AGPAT-like"/>
    <property type="match status" value="1"/>
</dbReference>
<evidence type="ECO:0000259" key="4">
    <source>
        <dbReference type="SMART" id="SM00563"/>
    </source>
</evidence>
<feature type="domain" description="Phospholipid/glycerol acyltransferase" evidence="4">
    <location>
        <begin position="5"/>
        <end position="121"/>
    </location>
</feature>
<dbReference type="GO" id="GO:0006654">
    <property type="term" value="P:phosphatidic acid biosynthetic process"/>
    <property type="evidence" value="ECO:0007669"/>
    <property type="project" value="TreeGrafter"/>
</dbReference>
<dbReference type="PANTHER" id="PTHR10434">
    <property type="entry name" value="1-ACYL-SN-GLYCEROL-3-PHOSPHATE ACYLTRANSFERASE"/>
    <property type="match status" value="1"/>
</dbReference>
<name>A0A932ZVG5_UNCTE</name>
<feature type="non-terminal residue" evidence="5">
    <location>
        <position position="1"/>
    </location>
</feature>
<proteinExistence type="predicted"/>
<evidence type="ECO:0000256" key="3">
    <source>
        <dbReference type="ARBA" id="ARBA00023315"/>
    </source>
</evidence>
<dbReference type="EMBL" id="JACQRX010000032">
    <property type="protein sequence ID" value="MBI4250952.1"/>
    <property type="molecule type" value="Genomic_DNA"/>
</dbReference>
<dbReference type="AlphaFoldDB" id="A0A932ZVG5"/>
<dbReference type="GO" id="GO:0003841">
    <property type="term" value="F:1-acylglycerol-3-phosphate O-acyltransferase activity"/>
    <property type="evidence" value="ECO:0007669"/>
    <property type="project" value="TreeGrafter"/>
</dbReference>
<keyword evidence="3 5" id="KW-0012">Acyltransferase</keyword>
<comment type="pathway">
    <text evidence="1">Lipid metabolism.</text>
</comment>
<accession>A0A932ZVG5</accession>
<dbReference type="Proteomes" id="UP000752292">
    <property type="component" value="Unassembled WGS sequence"/>
</dbReference>
<sequence>PGGGVLFLCNHRSALDVLVVPWCIYTKFPQDVLRLAGKEELFRLPVVGWVLTQWRGFPVKRGRGDLSSIHKIEEYVRRDKVILYPEGTRSRDGSLGEGNRVVGRIIRNARPVVIPMSIRGAEDVVPVGKTLPRPGATVEVKFGPPLPLDEEIAIENAKESSRRIVEKAMAAIAGLLGEGEARRPAAFVPERG</sequence>